<dbReference type="RefSeq" id="XP_056547308.1">
    <property type="nucleotide sequence ID" value="XM_056683702.1"/>
</dbReference>
<protein>
    <recommendedName>
        <fullName evidence="5">CENP-V/GFA domain-containing protein</fullName>
    </recommendedName>
</protein>
<dbReference type="InterPro" id="IPR011057">
    <property type="entry name" value="Mss4-like_sf"/>
</dbReference>
<dbReference type="GO" id="GO:0046872">
    <property type="term" value="F:metal ion binding"/>
    <property type="evidence" value="ECO:0007669"/>
    <property type="project" value="UniProtKB-KW"/>
</dbReference>
<dbReference type="Pfam" id="PF04828">
    <property type="entry name" value="GFA"/>
    <property type="match status" value="1"/>
</dbReference>
<evidence type="ECO:0000256" key="1">
    <source>
        <dbReference type="ARBA" id="ARBA00005495"/>
    </source>
</evidence>
<keyword evidence="2" id="KW-0479">Metal-binding</keyword>
<dbReference type="PANTHER" id="PTHR33337">
    <property type="entry name" value="GFA DOMAIN-CONTAINING PROTEIN"/>
    <property type="match status" value="1"/>
</dbReference>
<reference evidence="6" key="2">
    <citation type="journal article" date="2023" name="IMA Fungus">
        <title>Comparative genomic study of the Penicillium genus elucidates a diverse pangenome and 15 lateral gene transfer events.</title>
        <authorList>
            <person name="Petersen C."/>
            <person name="Sorensen T."/>
            <person name="Nielsen M.R."/>
            <person name="Sondergaard T.E."/>
            <person name="Sorensen J.L."/>
            <person name="Fitzpatrick D.A."/>
            <person name="Frisvad J.C."/>
            <person name="Nielsen K.L."/>
        </authorList>
    </citation>
    <scope>NUCLEOTIDE SEQUENCE</scope>
    <source>
        <strain evidence="6">IBT 26290</strain>
    </source>
</reference>
<accession>A0A9W9LTP2</accession>
<organism evidence="6 7">
    <name type="scientific">Penicillium canariense</name>
    <dbReference type="NCBI Taxonomy" id="189055"/>
    <lineage>
        <taxon>Eukaryota</taxon>
        <taxon>Fungi</taxon>
        <taxon>Dikarya</taxon>
        <taxon>Ascomycota</taxon>
        <taxon>Pezizomycotina</taxon>
        <taxon>Eurotiomycetes</taxon>
        <taxon>Eurotiomycetidae</taxon>
        <taxon>Eurotiales</taxon>
        <taxon>Aspergillaceae</taxon>
        <taxon>Penicillium</taxon>
    </lineage>
</organism>
<dbReference type="GO" id="GO:0016846">
    <property type="term" value="F:carbon-sulfur lyase activity"/>
    <property type="evidence" value="ECO:0007669"/>
    <property type="project" value="InterPro"/>
</dbReference>
<evidence type="ECO:0000256" key="3">
    <source>
        <dbReference type="ARBA" id="ARBA00022833"/>
    </source>
</evidence>
<dbReference type="SUPFAM" id="SSF51316">
    <property type="entry name" value="Mss4-like"/>
    <property type="match status" value="2"/>
</dbReference>
<reference evidence="6" key="1">
    <citation type="submission" date="2022-11" db="EMBL/GenBank/DDBJ databases">
        <authorList>
            <person name="Petersen C."/>
        </authorList>
    </citation>
    <scope>NUCLEOTIDE SEQUENCE</scope>
    <source>
        <strain evidence="6">IBT 26290</strain>
    </source>
</reference>
<dbReference type="AlphaFoldDB" id="A0A9W9LTP2"/>
<dbReference type="InterPro" id="IPR006913">
    <property type="entry name" value="CENP-V/GFA"/>
</dbReference>
<evidence type="ECO:0000313" key="6">
    <source>
        <dbReference type="EMBL" id="KAJ5175700.1"/>
    </source>
</evidence>
<feature type="domain" description="CENP-V/GFA" evidence="5">
    <location>
        <begin position="17"/>
        <end position="161"/>
    </location>
</feature>
<evidence type="ECO:0000256" key="2">
    <source>
        <dbReference type="ARBA" id="ARBA00022723"/>
    </source>
</evidence>
<dbReference type="PANTHER" id="PTHR33337:SF31">
    <property type="entry name" value="DUF636 DOMAIN PROTEIN (AFU_ORTHOLOGUE AFUA_2G12650)"/>
    <property type="match status" value="1"/>
</dbReference>
<dbReference type="Gene3D" id="3.90.1590.10">
    <property type="entry name" value="glutathione-dependent formaldehyde- activating enzyme (gfa)"/>
    <property type="match status" value="1"/>
</dbReference>
<evidence type="ECO:0000313" key="7">
    <source>
        <dbReference type="Proteomes" id="UP001149163"/>
    </source>
</evidence>
<name>A0A9W9LTP2_9EURO</name>
<gene>
    <name evidence="6" type="ORF">N7482_001577</name>
</gene>
<evidence type="ECO:0000256" key="4">
    <source>
        <dbReference type="ARBA" id="ARBA00023239"/>
    </source>
</evidence>
<keyword evidence="3" id="KW-0862">Zinc</keyword>
<dbReference type="PROSITE" id="PS51891">
    <property type="entry name" value="CENP_V_GFA"/>
    <property type="match status" value="1"/>
</dbReference>
<keyword evidence="7" id="KW-1185">Reference proteome</keyword>
<evidence type="ECO:0000259" key="5">
    <source>
        <dbReference type="PROSITE" id="PS51891"/>
    </source>
</evidence>
<comment type="similarity">
    <text evidence="1">Belongs to the Gfa family.</text>
</comment>
<dbReference type="EMBL" id="JAPQKN010000001">
    <property type="protein sequence ID" value="KAJ5175700.1"/>
    <property type="molecule type" value="Genomic_DNA"/>
</dbReference>
<comment type="caution">
    <text evidence="6">The sequence shown here is derived from an EMBL/GenBank/DDBJ whole genome shotgun (WGS) entry which is preliminary data.</text>
</comment>
<dbReference type="GeneID" id="81422878"/>
<dbReference type="Proteomes" id="UP001149163">
    <property type="component" value="Unassembled WGS sequence"/>
</dbReference>
<dbReference type="OrthoDB" id="5422068at2759"/>
<keyword evidence="4" id="KW-0456">Lyase</keyword>
<sequence>MTEESLAHVDGQEKKIFTARCHCESIVFTFFIPTPDTPLSAYLCHCSICRSSTGTLAICHAVLPAGERPVFIGSSGVHNLTEYVPIGRSGRYDFRFCSTCGAHVASTEIATGDWIVSTSIVTDEDARHIRFTEQFFTKSAQDGGISSLIKIIGNTELETWNPEEESTQASITEDAESQAADPEALRLQCHCGGVNAKIMRPSNVELSIGTSNSSTRKWPATLDIGRDSRLVNGCHITGWVRLPLTACVPAIGRDLKIGTAKAYQLSDTAVHSFCGICGATLMSLDSSDGDDITLLATGTLKATEGAMAREWLCWSPEIKGYLDTADFDPDFGEAVKTGMEQWASQDS</sequence>
<proteinExistence type="inferred from homology"/>